<accession>A0ABV9X7B8</accession>
<keyword evidence="2" id="KW-1185">Reference proteome</keyword>
<comment type="caution">
    <text evidence="1">The sequence shown here is derived from an EMBL/GenBank/DDBJ whole genome shotgun (WGS) entry which is preliminary data.</text>
</comment>
<evidence type="ECO:0000313" key="2">
    <source>
        <dbReference type="Proteomes" id="UP001595855"/>
    </source>
</evidence>
<evidence type="ECO:0000313" key="1">
    <source>
        <dbReference type="EMBL" id="MFC5020330.1"/>
    </source>
</evidence>
<dbReference type="EMBL" id="JBHSJO010000002">
    <property type="protein sequence ID" value="MFC5020330.1"/>
    <property type="molecule type" value="Genomic_DNA"/>
</dbReference>
<proteinExistence type="predicted"/>
<dbReference type="Proteomes" id="UP001595855">
    <property type="component" value="Unassembled WGS sequence"/>
</dbReference>
<organism evidence="1 2">
    <name type="scientific">Streptomyces lienomycini</name>
    <dbReference type="NCBI Taxonomy" id="284035"/>
    <lineage>
        <taxon>Bacteria</taxon>
        <taxon>Bacillati</taxon>
        <taxon>Actinomycetota</taxon>
        <taxon>Actinomycetes</taxon>
        <taxon>Kitasatosporales</taxon>
        <taxon>Streptomycetaceae</taxon>
        <taxon>Streptomyces</taxon>
    </lineage>
</organism>
<name>A0ABV9X7B8_9ACTN</name>
<sequence>MTETEHRFDVTLYWKKVRKHTLDPNPILYGSDVASCPLRACRDALAARPPGAPTARCSSASTCGIAWPRR</sequence>
<reference evidence="2" key="1">
    <citation type="journal article" date="2019" name="Int. J. Syst. Evol. Microbiol.">
        <title>The Global Catalogue of Microorganisms (GCM) 10K type strain sequencing project: providing services to taxonomists for standard genome sequencing and annotation.</title>
        <authorList>
            <consortium name="The Broad Institute Genomics Platform"/>
            <consortium name="The Broad Institute Genome Sequencing Center for Infectious Disease"/>
            <person name="Wu L."/>
            <person name="Ma J."/>
        </authorList>
    </citation>
    <scope>NUCLEOTIDE SEQUENCE [LARGE SCALE GENOMIC DNA]</scope>
    <source>
        <strain evidence="2">CGMCC 4.1542</strain>
    </source>
</reference>
<dbReference type="RefSeq" id="WP_328662078.1">
    <property type="nucleotide sequence ID" value="NZ_BAAATN010000028.1"/>
</dbReference>
<protein>
    <submittedName>
        <fullName evidence="1">Uncharacterized protein</fullName>
    </submittedName>
</protein>
<gene>
    <name evidence="1" type="ORF">ACFPRC_36555</name>
</gene>